<dbReference type="EMBL" id="FLUO01000001">
    <property type="protein sequence ID" value="SBW05900.1"/>
    <property type="molecule type" value="Genomic_DNA"/>
</dbReference>
<keyword evidence="1" id="KW-0812">Transmembrane</keyword>
<dbReference type="AlphaFoldDB" id="A0A212K2C8"/>
<evidence type="ECO:0000256" key="1">
    <source>
        <dbReference type="SAM" id="Phobius"/>
    </source>
</evidence>
<reference evidence="2" key="1">
    <citation type="submission" date="2016-04" db="EMBL/GenBank/DDBJ databases">
        <authorList>
            <person name="Evans L.H."/>
            <person name="Alamgir A."/>
            <person name="Owens N."/>
            <person name="Weber N.D."/>
            <person name="Virtaneva K."/>
            <person name="Barbian K."/>
            <person name="Babar A."/>
            <person name="Rosenke K."/>
        </authorList>
    </citation>
    <scope>NUCLEOTIDE SEQUENCE</scope>
    <source>
        <strain evidence="2">86</strain>
    </source>
</reference>
<gene>
    <name evidence="2" type="ORF">KL86APRO_12040</name>
</gene>
<proteinExistence type="predicted"/>
<dbReference type="InterPro" id="IPR007460">
    <property type="entry name" value="BrnT_toxin"/>
</dbReference>
<keyword evidence="1" id="KW-0472">Membrane</keyword>
<sequence length="87" mass="9541">MNITYDPPKRLANLDKHGMDFADLEDGVFFLNALVVPANQGRFKAIGRFEDGAIAVVFAVLGTEGLAIISMRPASKKERSLFDAHHP</sequence>
<evidence type="ECO:0008006" key="3">
    <source>
        <dbReference type="Google" id="ProtNLM"/>
    </source>
</evidence>
<evidence type="ECO:0000313" key="2">
    <source>
        <dbReference type="EMBL" id="SBW05900.1"/>
    </source>
</evidence>
<dbReference type="Pfam" id="PF04365">
    <property type="entry name" value="BrnT_toxin"/>
    <property type="match status" value="1"/>
</dbReference>
<accession>A0A212K2C8</accession>
<organism evidence="2">
    <name type="scientific">uncultured Alphaproteobacteria bacterium</name>
    <dbReference type="NCBI Taxonomy" id="91750"/>
    <lineage>
        <taxon>Bacteria</taxon>
        <taxon>Pseudomonadati</taxon>
        <taxon>Pseudomonadota</taxon>
        <taxon>Alphaproteobacteria</taxon>
        <taxon>environmental samples</taxon>
    </lineage>
</organism>
<dbReference type="InterPro" id="IPR038573">
    <property type="entry name" value="BrnT_sf"/>
</dbReference>
<protein>
    <recommendedName>
        <fullName evidence="3">BrnT family toxin</fullName>
    </recommendedName>
</protein>
<dbReference type="Gene3D" id="3.10.450.530">
    <property type="entry name" value="Ribonuclease toxin, BrnT, of type II toxin-antitoxin system"/>
    <property type="match status" value="1"/>
</dbReference>
<feature type="transmembrane region" description="Helical" evidence="1">
    <location>
        <begin position="52"/>
        <end position="71"/>
    </location>
</feature>
<keyword evidence="1" id="KW-1133">Transmembrane helix</keyword>
<name>A0A212K2C8_9PROT</name>